<comment type="similarity">
    <text evidence="4">Belongs to the ubiquitin-conjugating enzyme family.</text>
</comment>
<protein>
    <recommendedName>
        <fullName evidence="5">UBC core domain-containing protein</fullName>
    </recommendedName>
</protein>
<dbReference type="SUPFAM" id="SSF54495">
    <property type="entry name" value="UBC-like"/>
    <property type="match status" value="1"/>
</dbReference>
<evidence type="ECO:0000313" key="6">
    <source>
        <dbReference type="EMBL" id="CAD9084871.1"/>
    </source>
</evidence>
<evidence type="ECO:0000256" key="4">
    <source>
        <dbReference type="RuleBase" id="RU362109"/>
    </source>
</evidence>
<proteinExistence type="inferred from homology"/>
<gene>
    <name evidence="6" type="ORF">PCOS0759_LOCUS8125</name>
</gene>
<keyword evidence="2 4" id="KW-0833">Ubl conjugation pathway</keyword>
<keyword evidence="1" id="KW-0808">Transferase</keyword>
<dbReference type="PROSITE" id="PS50127">
    <property type="entry name" value="UBC_2"/>
    <property type="match status" value="1"/>
</dbReference>
<dbReference type="InterPro" id="IPR016135">
    <property type="entry name" value="UBQ-conjugating_enzyme/RWD"/>
</dbReference>
<dbReference type="EMBL" id="HBGD01009884">
    <property type="protein sequence ID" value="CAD9084871.1"/>
    <property type="molecule type" value="Transcribed_RNA"/>
</dbReference>
<sequence length="157" mass="17861">MAQRRLLKEFQELKKQNVQTLSNQPDYIQLQPHPSNMMQWTASFEGPEDTPYEGGKFHIKLTVPSQYPIQPPKASFVTPVFHPNVHFKTGEICLDILKETWSPAWTLLTVCRAIRSLLGAPEADSPLNCDAGNLLRYGDERGFKSMASMYTKLHAKK</sequence>
<dbReference type="Gene3D" id="3.10.110.10">
    <property type="entry name" value="Ubiquitin Conjugating Enzyme"/>
    <property type="match status" value="1"/>
</dbReference>
<accession>A0A7S1KVB3</accession>
<name>A0A7S1KVB3_9EUKA</name>
<evidence type="ECO:0000256" key="2">
    <source>
        <dbReference type="ARBA" id="ARBA00022786"/>
    </source>
</evidence>
<organism evidence="6">
    <name type="scientific">Percolomonas cosmopolitus</name>
    <dbReference type="NCBI Taxonomy" id="63605"/>
    <lineage>
        <taxon>Eukaryota</taxon>
        <taxon>Discoba</taxon>
        <taxon>Heterolobosea</taxon>
        <taxon>Tetramitia</taxon>
        <taxon>Eutetramitia</taxon>
        <taxon>Percolomonadidae</taxon>
        <taxon>Percolomonas</taxon>
    </lineage>
</organism>
<feature type="domain" description="UBC core" evidence="5">
    <location>
        <begin position="1"/>
        <end position="156"/>
    </location>
</feature>
<dbReference type="GO" id="GO:0016740">
    <property type="term" value="F:transferase activity"/>
    <property type="evidence" value="ECO:0007669"/>
    <property type="project" value="UniProtKB-KW"/>
</dbReference>
<dbReference type="InterPro" id="IPR050113">
    <property type="entry name" value="Ub_conjugating_enzyme"/>
</dbReference>
<dbReference type="CDD" id="cd23812">
    <property type="entry name" value="UBCc_ScPEX4-like"/>
    <property type="match status" value="1"/>
</dbReference>
<dbReference type="PANTHER" id="PTHR24067">
    <property type="entry name" value="UBIQUITIN-CONJUGATING ENZYME E2"/>
    <property type="match status" value="1"/>
</dbReference>
<evidence type="ECO:0000259" key="5">
    <source>
        <dbReference type="PROSITE" id="PS50127"/>
    </source>
</evidence>
<feature type="active site" description="Glycyl thioester intermediate" evidence="3">
    <location>
        <position position="93"/>
    </location>
</feature>
<dbReference type="InterPro" id="IPR000608">
    <property type="entry name" value="UBC"/>
</dbReference>
<dbReference type="InterPro" id="IPR023313">
    <property type="entry name" value="UBQ-conjugating_AS"/>
</dbReference>
<dbReference type="SMART" id="SM00212">
    <property type="entry name" value="UBCc"/>
    <property type="match status" value="1"/>
</dbReference>
<dbReference type="AlphaFoldDB" id="A0A7S1KVB3"/>
<evidence type="ECO:0000256" key="3">
    <source>
        <dbReference type="PROSITE-ProRule" id="PRU10133"/>
    </source>
</evidence>
<reference evidence="6" key="1">
    <citation type="submission" date="2021-01" db="EMBL/GenBank/DDBJ databases">
        <authorList>
            <person name="Corre E."/>
            <person name="Pelletier E."/>
            <person name="Niang G."/>
            <person name="Scheremetjew M."/>
            <person name="Finn R."/>
            <person name="Kale V."/>
            <person name="Holt S."/>
            <person name="Cochrane G."/>
            <person name="Meng A."/>
            <person name="Brown T."/>
            <person name="Cohen L."/>
        </authorList>
    </citation>
    <scope>NUCLEOTIDE SEQUENCE</scope>
    <source>
        <strain evidence="6">WS</strain>
    </source>
</reference>
<dbReference type="Pfam" id="PF00179">
    <property type="entry name" value="UQ_con"/>
    <property type="match status" value="1"/>
</dbReference>
<keyword evidence="4" id="KW-0547">Nucleotide-binding</keyword>
<evidence type="ECO:0000256" key="1">
    <source>
        <dbReference type="ARBA" id="ARBA00022679"/>
    </source>
</evidence>
<keyword evidence="4" id="KW-0067">ATP-binding</keyword>
<dbReference type="GO" id="GO:0005524">
    <property type="term" value="F:ATP binding"/>
    <property type="evidence" value="ECO:0007669"/>
    <property type="project" value="UniProtKB-UniRule"/>
</dbReference>
<dbReference type="PROSITE" id="PS00183">
    <property type="entry name" value="UBC_1"/>
    <property type="match status" value="1"/>
</dbReference>